<dbReference type="Proteomes" id="UP000887580">
    <property type="component" value="Unplaced"/>
</dbReference>
<accession>A0AC35FNX4</accession>
<protein>
    <submittedName>
        <fullName evidence="2">SAM domain-containing protein</fullName>
    </submittedName>
</protein>
<evidence type="ECO:0000313" key="1">
    <source>
        <dbReference type="Proteomes" id="UP000887580"/>
    </source>
</evidence>
<dbReference type="WBParaSite" id="PS1159_v2.g19504.t1">
    <property type="protein sequence ID" value="PS1159_v2.g19504.t1"/>
    <property type="gene ID" value="PS1159_v2.g19504"/>
</dbReference>
<name>A0AC35FNX4_9BILA</name>
<sequence length="515" mass="57624">MFQNLTYDEMMNLNERQLEMLKVTKGARKKILQSLEKLRERVSTLKMLDKIIDAKSDLTFIISEIRLMMNTPICSYKPLERELLDTSAIDGCDGTIDKISEHNLPGHIIHITSRIHDILFEHGKIYDLEDEYLLKLLQIYEKICTHDSFNSKQRTISTTWKRTLRKVAVERNLLPPGNGHIGVGYAGFKRSAYTQQRMSSSTTRSSTTSPPESSCAISPPPMPQSYSAPPHSNSNSSSAASISAATSLATTNLPFDKLCEHPQGAALIQQLVELSIQMKQEDQKNEKNMIQPPQQSQLQHRYGGTQTPPGVSKERISISKSLSSPDNSKLHKPLTQEEKNAFMNQCRQDGHRTSKCAALPPTPPNWIPIESTTNRYHSRQHHPGMPQQHSSMPSTQWQYNNASLPPQMLHHPHHPQQPQQQHPIMPIPTIPTTITPLESRRTCYPYTGRQSLSAARMPSSSNNSSGFSSGGSDRSSGAGSPTSSLIPLFPTKWSNTPQSSYNAEMCNNQNMPPVK</sequence>
<proteinExistence type="predicted"/>
<organism evidence="1 2">
    <name type="scientific">Panagrolaimus sp. PS1159</name>
    <dbReference type="NCBI Taxonomy" id="55785"/>
    <lineage>
        <taxon>Eukaryota</taxon>
        <taxon>Metazoa</taxon>
        <taxon>Ecdysozoa</taxon>
        <taxon>Nematoda</taxon>
        <taxon>Chromadorea</taxon>
        <taxon>Rhabditida</taxon>
        <taxon>Tylenchina</taxon>
        <taxon>Panagrolaimomorpha</taxon>
        <taxon>Panagrolaimoidea</taxon>
        <taxon>Panagrolaimidae</taxon>
        <taxon>Panagrolaimus</taxon>
    </lineage>
</organism>
<evidence type="ECO:0000313" key="2">
    <source>
        <dbReference type="WBParaSite" id="PS1159_v2.g19504.t1"/>
    </source>
</evidence>
<reference evidence="2" key="1">
    <citation type="submission" date="2022-11" db="UniProtKB">
        <authorList>
            <consortium name="WormBaseParasite"/>
        </authorList>
    </citation>
    <scope>IDENTIFICATION</scope>
</reference>